<protein>
    <submittedName>
        <fullName evidence="1">Uncharacterized protein</fullName>
    </submittedName>
</protein>
<reference evidence="1 2" key="1">
    <citation type="submission" date="2023-02" db="EMBL/GenBank/DDBJ databases">
        <title>LHISI_Scaffold_Assembly.</title>
        <authorList>
            <person name="Stuart O.P."/>
            <person name="Cleave R."/>
            <person name="Magrath M.J.L."/>
            <person name="Mikheyev A.S."/>
        </authorList>
    </citation>
    <scope>NUCLEOTIDE SEQUENCE [LARGE SCALE GENOMIC DNA]</scope>
    <source>
        <strain evidence="1">Daus_M_001</strain>
        <tissue evidence="1">Leg muscle</tissue>
    </source>
</reference>
<dbReference type="Proteomes" id="UP001159363">
    <property type="component" value="Chromosome 5"/>
</dbReference>
<evidence type="ECO:0000313" key="1">
    <source>
        <dbReference type="EMBL" id="KAJ8882036.1"/>
    </source>
</evidence>
<dbReference type="EMBL" id="JARBHB010000006">
    <property type="protein sequence ID" value="KAJ8882036.1"/>
    <property type="molecule type" value="Genomic_DNA"/>
</dbReference>
<accession>A0ABQ9HCX1</accession>
<sequence length="408" mass="46226">MELLKFIPIYATTRDYLRLPMTTHHYLRQVATSCNYPRLPATTRYNARHFATTYDYLRLSVTASGYPQAGACSVLYTLSARGRNQQPERSREKLNVFRPLARERRGNHYSRDVTYLSSCSRRQETNCKVEFAVRSAGFRCAAITRNCRGHNLRGVCVQRALLGSSFRVLDGKQGNDKGVILHPNRLNLRKFTSRRPARSYGTWNDGTVVLLGRKTFKEMRLSSCCRSEVSSSWLTDTGMNAAECPRYVLKPVVARAKRRERRVAPAGRAWQRASPLSPLDCVRHDRCSVAQPQSRLAGCCTFRRHLAYRVSRFQHAAYRQLPAIHAVSLLASHQGDPGSIPGRVTPDFRMWESCRTIPLICGLSRESPVSPVPSFRCRCILTSITLIDSQDLHFTHSYLEGAKGVAKQ</sequence>
<proteinExistence type="predicted"/>
<gene>
    <name evidence="1" type="ORF">PR048_018524</name>
</gene>
<name>A0ABQ9HCX1_9NEOP</name>
<keyword evidence="2" id="KW-1185">Reference proteome</keyword>
<organism evidence="1 2">
    <name type="scientific">Dryococelus australis</name>
    <dbReference type="NCBI Taxonomy" id="614101"/>
    <lineage>
        <taxon>Eukaryota</taxon>
        <taxon>Metazoa</taxon>
        <taxon>Ecdysozoa</taxon>
        <taxon>Arthropoda</taxon>
        <taxon>Hexapoda</taxon>
        <taxon>Insecta</taxon>
        <taxon>Pterygota</taxon>
        <taxon>Neoptera</taxon>
        <taxon>Polyneoptera</taxon>
        <taxon>Phasmatodea</taxon>
        <taxon>Verophasmatodea</taxon>
        <taxon>Anareolatae</taxon>
        <taxon>Phasmatidae</taxon>
        <taxon>Eurycanthinae</taxon>
        <taxon>Dryococelus</taxon>
    </lineage>
</organism>
<evidence type="ECO:0000313" key="2">
    <source>
        <dbReference type="Proteomes" id="UP001159363"/>
    </source>
</evidence>
<comment type="caution">
    <text evidence="1">The sequence shown here is derived from an EMBL/GenBank/DDBJ whole genome shotgun (WGS) entry which is preliminary data.</text>
</comment>